<feature type="chain" id="PRO_5002551880" description="diguanylate cyclase" evidence="5">
    <location>
        <begin position="23"/>
        <end position="608"/>
    </location>
</feature>
<comment type="catalytic activity">
    <reaction evidence="2">
        <text>2 GTP = 3',3'-c-di-GMP + 2 diphosphate</text>
        <dbReference type="Rhea" id="RHEA:24898"/>
        <dbReference type="ChEBI" id="CHEBI:33019"/>
        <dbReference type="ChEBI" id="CHEBI:37565"/>
        <dbReference type="ChEBI" id="CHEBI:58805"/>
        <dbReference type="EC" id="2.7.7.65"/>
    </reaction>
</comment>
<feature type="transmembrane region" description="Helical" evidence="4">
    <location>
        <begin position="247"/>
        <end position="271"/>
    </location>
</feature>
<dbReference type="PROSITE" id="PS50887">
    <property type="entry name" value="GGDEF"/>
    <property type="match status" value="1"/>
</dbReference>
<organism evidence="7 8">
    <name type="scientific">Caldimonas brevitalea</name>
    <dbReference type="NCBI Taxonomy" id="413882"/>
    <lineage>
        <taxon>Bacteria</taxon>
        <taxon>Pseudomonadati</taxon>
        <taxon>Pseudomonadota</taxon>
        <taxon>Betaproteobacteria</taxon>
        <taxon>Burkholderiales</taxon>
        <taxon>Sphaerotilaceae</taxon>
        <taxon>Caldimonas</taxon>
    </lineage>
</organism>
<dbReference type="AlphaFoldDB" id="A0A0G3BKW8"/>
<keyword evidence="3" id="KW-0175">Coiled coil</keyword>
<dbReference type="GO" id="GO:1902201">
    <property type="term" value="P:negative regulation of bacterial-type flagellum-dependent cell motility"/>
    <property type="evidence" value="ECO:0007669"/>
    <property type="project" value="TreeGrafter"/>
</dbReference>
<feature type="transmembrane region" description="Helical" evidence="4">
    <location>
        <begin position="190"/>
        <end position="209"/>
    </location>
</feature>
<feature type="signal peptide" evidence="5">
    <location>
        <begin position="1"/>
        <end position="22"/>
    </location>
</feature>
<dbReference type="Pfam" id="PF07695">
    <property type="entry name" value="7TMR-DISM_7TM"/>
    <property type="match status" value="1"/>
</dbReference>
<dbReference type="InterPro" id="IPR050469">
    <property type="entry name" value="Diguanylate_Cyclase"/>
</dbReference>
<evidence type="ECO:0000256" key="1">
    <source>
        <dbReference type="ARBA" id="ARBA00012528"/>
    </source>
</evidence>
<dbReference type="GO" id="GO:0005886">
    <property type="term" value="C:plasma membrane"/>
    <property type="evidence" value="ECO:0007669"/>
    <property type="project" value="TreeGrafter"/>
</dbReference>
<dbReference type="InterPro" id="IPR011622">
    <property type="entry name" value="7TMR_DISM_rcpt_extracell_dom2"/>
</dbReference>
<evidence type="ECO:0000256" key="4">
    <source>
        <dbReference type="SAM" id="Phobius"/>
    </source>
</evidence>
<sequence length="608" mass="68111">MMRFFFYRLLALWLLASGGAYGASAPALHLDRSGIGNPVGRHLSYLEDPNGTLALADVLARAGSFRPSEQAVPNFGFTKSAYWFHLRVENRYAQTTRWLLEAQYPLLDKVRFYALRDGVALTSSEAGRLFPFHQRPMRHRNLVYPLDLAAGQGLDLYWRVETDSSLQLPLMLWTPDTLTLKDRDEQVAFGFYYGLLAAMLLFNALVYLSMRDISYLHYVQYITGFLVFQMSLNGLAFEYLWPEWPRWGRAVVPFSMLLAWAGAASFARSFLNLPKHQPRVDRFAAWYARIATVLAFVSLFMPYSVMIKLTTVNAFVMSITMAVIGFVSMTRGVEQARFFMLGWSTLLLGLALYPLKTVNLLPNVFITEYSMQIGSALEALLLSFALAYRMKVLEQQNQRIQVEATAQLEQRVQQRTQELDEALRHLSDANNELQKLNVLDGLTGVKNRKYFDEQLHVQLKVAGRSKLPLSLLLIDIDHFKAVNDRHGHLAGDACLRAVAQTIAGSLFRPGDEVARYGGEEFAVLLPQTDAAGAQHLGERIRAAIEQLLVAHEGVQVPLTASIGVAILADLDETGEQLVATADAALYEAKHQGRNQVRVAAASQPRTGS</sequence>
<feature type="transmembrane region" description="Helical" evidence="4">
    <location>
        <begin position="373"/>
        <end position="390"/>
    </location>
</feature>
<dbReference type="EMBL" id="CP011371">
    <property type="protein sequence ID" value="AKJ27185.1"/>
    <property type="molecule type" value="Genomic_DNA"/>
</dbReference>
<dbReference type="SMART" id="SM00267">
    <property type="entry name" value="GGDEF"/>
    <property type="match status" value="1"/>
</dbReference>
<keyword evidence="4" id="KW-1133">Transmembrane helix</keyword>
<gene>
    <name evidence="7" type="ORF">AAW51_0494</name>
</gene>
<feature type="transmembrane region" description="Helical" evidence="4">
    <location>
        <begin position="283"/>
        <end position="303"/>
    </location>
</feature>
<dbReference type="GO" id="GO:0043709">
    <property type="term" value="P:cell adhesion involved in single-species biofilm formation"/>
    <property type="evidence" value="ECO:0007669"/>
    <property type="project" value="TreeGrafter"/>
</dbReference>
<dbReference type="EC" id="2.7.7.65" evidence="1"/>
<keyword evidence="4" id="KW-0812">Transmembrane</keyword>
<feature type="transmembrane region" description="Helical" evidence="4">
    <location>
        <begin position="309"/>
        <end position="329"/>
    </location>
</feature>
<feature type="transmembrane region" description="Helical" evidence="4">
    <location>
        <begin position="336"/>
        <end position="353"/>
    </location>
</feature>
<dbReference type="Pfam" id="PF07696">
    <property type="entry name" value="7TMR-DISMED2"/>
    <property type="match status" value="1"/>
</dbReference>
<evidence type="ECO:0000256" key="2">
    <source>
        <dbReference type="ARBA" id="ARBA00034247"/>
    </source>
</evidence>
<dbReference type="GO" id="GO:0052621">
    <property type="term" value="F:diguanylate cyclase activity"/>
    <property type="evidence" value="ECO:0007669"/>
    <property type="project" value="UniProtKB-EC"/>
</dbReference>
<dbReference type="PANTHER" id="PTHR45138:SF9">
    <property type="entry name" value="DIGUANYLATE CYCLASE DGCM-RELATED"/>
    <property type="match status" value="1"/>
</dbReference>
<name>A0A0G3BKW8_9BURK</name>
<protein>
    <recommendedName>
        <fullName evidence="1">diguanylate cyclase</fullName>
        <ecNumber evidence="1">2.7.7.65</ecNumber>
    </recommendedName>
</protein>
<dbReference type="SUPFAM" id="SSF55073">
    <property type="entry name" value="Nucleotide cyclase"/>
    <property type="match status" value="1"/>
</dbReference>
<dbReference type="InterPro" id="IPR029787">
    <property type="entry name" value="Nucleotide_cyclase"/>
</dbReference>
<proteinExistence type="predicted"/>
<dbReference type="InterPro" id="IPR011623">
    <property type="entry name" value="7TMR_DISM_rcpt_extracell_dom1"/>
</dbReference>
<dbReference type="Gene3D" id="3.30.70.270">
    <property type="match status" value="1"/>
</dbReference>
<dbReference type="RefSeq" id="WP_047193343.1">
    <property type="nucleotide sequence ID" value="NZ_CP011371.1"/>
</dbReference>
<accession>A0A0G3BKW8</accession>
<dbReference type="CDD" id="cd01949">
    <property type="entry name" value="GGDEF"/>
    <property type="match status" value="1"/>
</dbReference>
<keyword evidence="4" id="KW-0472">Membrane</keyword>
<keyword evidence="5" id="KW-0732">Signal</keyword>
<dbReference type="PANTHER" id="PTHR45138">
    <property type="entry name" value="REGULATORY COMPONENTS OF SENSORY TRANSDUCTION SYSTEM"/>
    <property type="match status" value="1"/>
</dbReference>
<dbReference type="NCBIfam" id="TIGR00254">
    <property type="entry name" value="GGDEF"/>
    <property type="match status" value="1"/>
</dbReference>
<dbReference type="Gene3D" id="2.60.40.2380">
    <property type="match status" value="1"/>
</dbReference>
<dbReference type="STRING" id="413882.AAW51_0494"/>
<evidence type="ECO:0000256" key="3">
    <source>
        <dbReference type="SAM" id="Coils"/>
    </source>
</evidence>
<dbReference type="Pfam" id="PF00990">
    <property type="entry name" value="GGDEF"/>
    <property type="match status" value="1"/>
</dbReference>
<dbReference type="InterPro" id="IPR000160">
    <property type="entry name" value="GGDEF_dom"/>
</dbReference>
<reference evidence="7 8" key="1">
    <citation type="submission" date="2015-05" db="EMBL/GenBank/DDBJ databases">
        <authorList>
            <person name="Tang B."/>
            <person name="Yu Y."/>
        </authorList>
    </citation>
    <scope>NUCLEOTIDE SEQUENCE [LARGE SCALE GENOMIC DNA]</scope>
    <source>
        <strain evidence="7 8">DSM 7029</strain>
    </source>
</reference>
<evidence type="ECO:0000313" key="8">
    <source>
        <dbReference type="Proteomes" id="UP000035352"/>
    </source>
</evidence>
<evidence type="ECO:0000313" key="7">
    <source>
        <dbReference type="EMBL" id="AKJ27185.1"/>
    </source>
</evidence>
<feature type="transmembrane region" description="Helical" evidence="4">
    <location>
        <begin position="221"/>
        <end position="241"/>
    </location>
</feature>
<dbReference type="FunFam" id="3.30.70.270:FF:000001">
    <property type="entry name" value="Diguanylate cyclase domain protein"/>
    <property type="match status" value="1"/>
</dbReference>
<evidence type="ECO:0000256" key="5">
    <source>
        <dbReference type="SAM" id="SignalP"/>
    </source>
</evidence>
<dbReference type="InterPro" id="IPR043128">
    <property type="entry name" value="Rev_trsase/Diguanyl_cyclase"/>
</dbReference>
<feature type="domain" description="GGDEF" evidence="6">
    <location>
        <begin position="467"/>
        <end position="601"/>
    </location>
</feature>
<feature type="coiled-coil region" evidence="3">
    <location>
        <begin position="390"/>
        <end position="439"/>
    </location>
</feature>
<dbReference type="KEGG" id="pbh:AAW51_0494"/>
<evidence type="ECO:0000259" key="6">
    <source>
        <dbReference type="PROSITE" id="PS50887"/>
    </source>
</evidence>
<keyword evidence="8" id="KW-1185">Reference proteome</keyword>
<dbReference type="Proteomes" id="UP000035352">
    <property type="component" value="Chromosome"/>
</dbReference>